<protein>
    <submittedName>
        <fullName evidence="1">Uncharacterized protein</fullName>
    </submittedName>
</protein>
<evidence type="ECO:0000313" key="2">
    <source>
        <dbReference type="Proteomes" id="UP001187192"/>
    </source>
</evidence>
<comment type="caution">
    <text evidence="1">The sequence shown here is derived from an EMBL/GenBank/DDBJ whole genome shotgun (WGS) entry which is preliminary data.</text>
</comment>
<keyword evidence="2" id="KW-1185">Reference proteome</keyword>
<sequence length="109" mass="11878">MSKISGTTPNVVARTRMYLYGYSVAVHQQKWKHLEVIGTSAFSAGSDIRVTQSGRPTSIPRGGQVAEVGDVMCSNWLCVRRQASGVRLRYGSCVRTPPLVMHTVPRATG</sequence>
<name>A0AA88A432_FICCA</name>
<organism evidence="1 2">
    <name type="scientific">Ficus carica</name>
    <name type="common">Common fig</name>
    <dbReference type="NCBI Taxonomy" id="3494"/>
    <lineage>
        <taxon>Eukaryota</taxon>
        <taxon>Viridiplantae</taxon>
        <taxon>Streptophyta</taxon>
        <taxon>Embryophyta</taxon>
        <taxon>Tracheophyta</taxon>
        <taxon>Spermatophyta</taxon>
        <taxon>Magnoliopsida</taxon>
        <taxon>eudicotyledons</taxon>
        <taxon>Gunneridae</taxon>
        <taxon>Pentapetalae</taxon>
        <taxon>rosids</taxon>
        <taxon>fabids</taxon>
        <taxon>Rosales</taxon>
        <taxon>Moraceae</taxon>
        <taxon>Ficeae</taxon>
        <taxon>Ficus</taxon>
    </lineage>
</organism>
<proteinExistence type="predicted"/>
<dbReference type="EMBL" id="BTGU01000022">
    <property type="protein sequence ID" value="GMN46037.1"/>
    <property type="molecule type" value="Genomic_DNA"/>
</dbReference>
<dbReference type="AlphaFoldDB" id="A0AA88A432"/>
<gene>
    <name evidence="1" type="ORF">TIFTF001_015218</name>
</gene>
<dbReference type="Proteomes" id="UP001187192">
    <property type="component" value="Unassembled WGS sequence"/>
</dbReference>
<evidence type="ECO:0000313" key="1">
    <source>
        <dbReference type="EMBL" id="GMN46037.1"/>
    </source>
</evidence>
<accession>A0AA88A432</accession>
<reference evidence="1" key="1">
    <citation type="submission" date="2023-07" db="EMBL/GenBank/DDBJ databases">
        <title>draft genome sequence of fig (Ficus carica).</title>
        <authorList>
            <person name="Takahashi T."/>
            <person name="Nishimura K."/>
        </authorList>
    </citation>
    <scope>NUCLEOTIDE SEQUENCE</scope>
</reference>